<reference evidence="2" key="1">
    <citation type="submission" date="2020-08" db="EMBL/GenBank/DDBJ databases">
        <title>Multicomponent nature underlies the extraordinary mechanical properties of spider dragline silk.</title>
        <authorList>
            <person name="Kono N."/>
            <person name="Nakamura H."/>
            <person name="Mori M."/>
            <person name="Yoshida Y."/>
            <person name="Ohtoshi R."/>
            <person name="Malay A.D."/>
            <person name="Moran D.A.P."/>
            <person name="Tomita M."/>
            <person name="Numata K."/>
            <person name="Arakawa K."/>
        </authorList>
    </citation>
    <scope>NUCLEOTIDE SEQUENCE</scope>
</reference>
<dbReference type="Proteomes" id="UP000886998">
    <property type="component" value="Unassembled WGS sequence"/>
</dbReference>
<dbReference type="Gene3D" id="2.130.10.10">
    <property type="entry name" value="YVTN repeat-like/Quinoprotein amine dehydrogenase"/>
    <property type="match status" value="1"/>
</dbReference>
<dbReference type="OrthoDB" id="436637at2759"/>
<organism evidence="2 3">
    <name type="scientific">Trichonephila inaurata madagascariensis</name>
    <dbReference type="NCBI Taxonomy" id="2747483"/>
    <lineage>
        <taxon>Eukaryota</taxon>
        <taxon>Metazoa</taxon>
        <taxon>Ecdysozoa</taxon>
        <taxon>Arthropoda</taxon>
        <taxon>Chelicerata</taxon>
        <taxon>Arachnida</taxon>
        <taxon>Araneae</taxon>
        <taxon>Araneomorphae</taxon>
        <taxon>Entelegynae</taxon>
        <taxon>Araneoidea</taxon>
        <taxon>Nephilidae</taxon>
        <taxon>Trichonephila</taxon>
        <taxon>Trichonephila inaurata</taxon>
    </lineage>
</organism>
<dbReference type="EMBL" id="BMAV01024990">
    <property type="protein sequence ID" value="GFS37589.1"/>
    <property type="molecule type" value="Genomic_DNA"/>
</dbReference>
<name>A0A8X6MBG4_9ARAC</name>
<comment type="caution">
    <text evidence="2">The sequence shown here is derived from an EMBL/GenBank/DDBJ whole genome shotgun (WGS) entry which is preliminary data.</text>
</comment>
<dbReference type="AlphaFoldDB" id="A0A8X6MBG4"/>
<sequence length="305" mass="34405">MKKFWCEKQQRDLLVIVTDLGVVSILGYEKEKHNFEVILKEELPSCYPNRIAGHHLAVSKLGWAVMIGAMDIVKHILALEYTSDKGISVKKKWTFTNNTLIFDIGVLGTSGYSAAHCMFASLENAYVKVHPDKPPLHIPKQKIVIFDLNVNELEITTRESPYLRHQANHLISVPQKKGILICSENCIAYYSYRFSKLKQCPIPKRLTNSKEDVIIACSAVCFENGKSLILAQSEQGDIFKITLLGTELKVKEIIIEYFDTIPVASSLCIIGTTYLFAASEFGNHHLYAIKYAKDVKAVLKALFHK</sequence>
<keyword evidence="3" id="KW-1185">Reference proteome</keyword>
<protein>
    <submittedName>
        <fullName evidence="2">Splicing factor 3B subunit 3</fullName>
    </submittedName>
</protein>
<evidence type="ECO:0000313" key="2">
    <source>
        <dbReference type="EMBL" id="GFS37589.1"/>
    </source>
</evidence>
<feature type="domain" description="RSE1/DDB1/CPSF1 first beta-propeller" evidence="1">
    <location>
        <begin position="1"/>
        <end position="290"/>
    </location>
</feature>
<gene>
    <name evidence="2" type="primary">SF3B3</name>
    <name evidence="2" type="ORF">TNIN_312151</name>
</gene>
<dbReference type="PANTHER" id="PTHR10644">
    <property type="entry name" value="DNA REPAIR/RNA PROCESSING CPSF FAMILY"/>
    <property type="match status" value="1"/>
</dbReference>
<evidence type="ECO:0000259" key="1">
    <source>
        <dbReference type="Pfam" id="PF10433"/>
    </source>
</evidence>
<dbReference type="InterPro" id="IPR050358">
    <property type="entry name" value="RSE1/DDB1/CFT1"/>
</dbReference>
<dbReference type="InterPro" id="IPR018846">
    <property type="entry name" value="Beta-prop_RSE1/DDB1/CPSF1_1st"/>
</dbReference>
<proteinExistence type="predicted"/>
<evidence type="ECO:0000313" key="3">
    <source>
        <dbReference type="Proteomes" id="UP000886998"/>
    </source>
</evidence>
<dbReference type="Pfam" id="PF10433">
    <property type="entry name" value="Beta-prop_RSE1_1st"/>
    <property type="match status" value="1"/>
</dbReference>
<dbReference type="InterPro" id="IPR015943">
    <property type="entry name" value="WD40/YVTN_repeat-like_dom_sf"/>
</dbReference>
<accession>A0A8X6MBG4</accession>